<evidence type="ECO:0000313" key="3">
    <source>
        <dbReference type="Proteomes" id="UP000469558"/>
    </source>
</evidence>
<proteinExistence type="predicted"/>
<dbReference type="InterPro" id="IPR008313">
    <property type="entry name" value="GH125"/>
</dbReference>
<dbReference type="SMART" id="SM01149">
    <property type="entry name" value="DUF1237"/>
    <property type="match status" value="1"/>
</dbReference>
<comment type="caution">
    <text evidence="2">The sequence shown here is derived from an EMBL/GenBank/DDBJ whole genome shotgun (WGS) entry which is preliminary data.</text>
</comment>
<dbReference type="PIRSF" id="PIRSF028846">
    <property type="entry name" value="UCP028846"/>
    <property type="match status" value="1"/>
</dbReference>
<name>A0A8T9C8G0_9HELO</name>
<dbReference type="PANTHER" id="PTHR31047">
    <property type="entry name" value="MEIOTICALLY UP-REGULATED GENE 157 PROTEIN"/>
    <property type="match status" value="1"/>
</dbReference>
<reference evidence="2 3" key="1">
    <citation type="submission" date="2018-05" db="EMBL/GenBank/DDBJ databases">
        <title>Genome sequencing and assembly of the regulated plant pathogen Lachnellula willkommii and related sister species for the development of diagnostic species identification markers.</title>
        <authorList>
            <person name="Giroux E."/>
            <person name="Bilodeau G."/>
        </authorList>
    </citation>
    <scope>NUCLEOTIDE SEQUENCE [LARGE SCALE GENOMIC DNA]</scope>
    <source>
        <strain evidence="2 3">CBS 268.59</strain>
    </source>
</reference>
<dbReference type="InterPro" id="IPR008928">
    <property type="entry name" value="6-hairpin_glycosidase_sf"/>
</dbReference>
<dbReference type="PANTHER" id="PTHR31047:SF0">
    <property type="entry name" value="MEIOTICALLY UP-REGULATED GENE 157 PROTEIN"/>
    <property type="match status" value="1"/>
</dbReference>
<dbReference type="GO" id="GO:0003824">
    <property type="term" value="F:catalytic activity"/>
    <property type="evidence" value="ECO:0007669"/>
    <property type="project" value="UniProtKB-ARBA"/>
</dbReference>
<feature type="signal peptide" evidence="1">
    <location>
        <begin position="1"/>
        <end position="21"/>
    </location>
</feature>
<accession>A0A8T9C8G0</accession>
<evidence type="ECO:0000256" key="1">
    <source>
        <dbReference type="SAM" id="SignalP"/>
    </source>
</evidence>
<protein>
    <submittedName>
        <fullName evidence="2">Meiotically up-regulated protein</fullName>
    </submittedName>
</protein>
<sequence>MHLFAFRPWLLCLGALTVTAAGPEDWQEMQEILGEASSTNYERACPDYKKYSTFIHRPLSEGPMALPYQRPSIHCRTFNSPLVEKVIEEVTERIINKDLARLFENAFPNTLDTTVRWHVDGTKKHSELKARGARDEGAWEGPQSFVVTGDINAEWLRDSTNQLLQYQPLAKKDTQIYNLILGAINTQSEYVIESPYCNAFQPPEPSKLHATQNGQEDLVHPAYEPSFVFECKYELDSLAHFLAIGNTFFNHTGSLEFLTPRWYKALDTLLTVLDQQSQSTFDPATGRFEKNSYTFSRRTSTGTETLNLNGVGNPLNFGTGLIRSAFRPSDDATILGFYIPANAQMAVELKRTAEVLKKAKNIGLSQILEKRAQSISDGIWAHGVVQHKKYGRIFAYEVDGYGSQILMDDANVPSLLALPILGFVDKTDVVYQNTRKMLLEKAGNPYYLEGHAFHGIGGPHIGLEYAWPMSLLLQAMTTDDDEEITRCINMVLHASRLGLVHESINVNRILDFTRSWFAWANSVFAQTILDLAQRKPHLIFGPDAKPYIVG</sequence>
<dbReference type="SUPFAM" id="SSF48208">
    <property type="entry name" value="Six-hairpin glycosidases"/>
    <property type="match status" value="1"/>
</dbReference>
<dbReference type="InterPro" id="IPR012341">
    <property type="entry name" value="6hp_glycosidase-like_sf"/>
</dbReference>
<keyword evidence="1" id="KW-0732">Signal</keyword>
<dbReference type="OrthoDB" id="7771656at2759"/>
<dbReference type="Proteomes" id="UP000469558">
    <property type="component" value="Unassembled WGS sequence"/>
</dbReference>
<feature type="chain" id="PRO_5035830325" evidence="1">
    <location>
        <begin position="22"/>
        <end position="550"/>
    </location>
</feature>
<dbReference type="EMBL" id="QGMK01000991">
    <property type="protein sequence ID" value="TVY75646.1"/>
    <property type="molecule type" value="Genomic_DNA"/>
</dbReference>
<dbReference type="Pfam" id="PF06824">
    <property type="entry name" value="Glyco_hydro_125"/>
    <property type="match status" value="1"/>
</dbReference>
<keyword evidence="3" id="KW-1185">Reference proteome</keyword>
<organism evidence="2 3">
    <name type="scientific">Lachnellula suecica</name>
    <dbReference type="NCBI Taxonomy" id="602035"/>
    <lineage>
        <taxon>Eukaryota</taxon>
        <taxon>Fungi</taxon>
        <taxon>Dikarya</taxon>
        <taxon>Ascomycota</taxon>
        <taxon>Pezizomycotina</taxon>
        <taxon>Leotiomycetes</taxon>
        <taxon>Helotiales</taxon>
        <taxon>Lachnaceae</taxon>
        <taxon>Lachnellula</taxon>
    </lineage>
</organism>
<gene>
    <name evidence="2" type="primary">mug157_3</name>
    <name evidence="2" type="ORF">LSUE1_G004174</name>
</gene>
<dbReference type="AlphaFoldDB" id="A0A8T9C8G0"/>
<evidence type="ECO:0000313" key="2">
    <source>
        <dbReference type="EMBL" id="TVY75646.1"/>
    </source>
</evidence>
<dbReference type="GO" id="GO:0005975">
    <property type="term" value="P:carbohydrate metabolic process"/>
    <property type="evidence" value="ECO:0007669"/>
    <property type="project" value="InterPro"/>
</dbReference>
<dbReference type="Gene3D" id="1.50.10.10">
    <property type="match status" value="1"/>
</dbReference>